<dbReference type="InterPro" id="IPR002881">
    <property type="entry name" value="DUF58"/>
</dbReference>
<dbReference type="RefSeq" id="WP_236629794.1">
    <property type="nucleotide sequence ID" value="NZ_KN234754.1"/>
</dbReference>
<dbReference type="AlphaFoldDB" id="A0A095VRZ5"/>
<evidence type="ECO:0000259" key="1">
    <source>
        <dbReference type="Pfam" id="PF01882"/>
    </source>
</evidence>
<proteinExistence type="predicted"/>
<protein>
    <recommendedName>
        <fullName evidence="1">DUF58 domain-containing protein</fullName>
    </recommendedName>
</protein>
<name>A0A095VRZ5_9GAMM</name>
<dbReference type="Proteomes" id="UP000029640">
    <property type="component" value="Unassembled WGS sequence"/>
</dbReference>
<dbReference type="PANTHER" id="PTHR33608">
    <property type="entry name" value="BLL2464 PROTEIN"/>
    <property type="match status" value="1"/>
</dbReference>
<evidence type="ECO:0000313" key="2">
    <source>
        <dbReference type="EMBL" id="KGE04232.1"/>
    </source>
</evidence>
<dbReference type="PANTHER" id="PTHR33608:SF12">
    <property type="entry name" value="DUF58 DOMAIN-CONTAINING PROTEIN"/>
    <property type="match status" value="1"/>
</dbReference>
<dbReference type="PATRIC" id="fig|1265313.6.peg.1080"/>
<dbReference type="HOGENOM" id="CLU_054927_1_0_6"/>
<organism evidence="2 3">
    <name type="scientific">Pseudohaliea rubra DSM 19751</name>
    <dbReference type="NCBI Taxonomy" id="1265313"/>
    <lineage>
        <taxon>Bacteria</taxon>
        <taxon>Pseudomonadati</taxon>
        <taxon>Pseudomonadota</taxon>
        <taxon>Gammaproteobacteria</taxon>
        <taxon>Cellvibrionales</taxon>
        <taxon>Halieaceae</taxon>
        <taxon>Pseudohaliea</taxon>
    </lineage>
</organism>
<evidence type="ECO:0000313" key="3">
    <source>
        <dbReference type="Proteomes" id="UP000029640"/>
    </source>
</evidence>
<comment type="caution">
    <text evidence="2">The sequence shown here is derived from an EMBL/GenBank/DDBJ whole genome shotgun (WGS) entry which is preliminary data.</text>
</comment>
<reference evidence="2 3" key="1">
    <citation type="journal article" date="2014" name="Genome Announc.">
        <title>Genome Sequence of Gammaproteobacterial Pseudohaliea rubra Type Strain DSM 19751, Isolated from Coastal Seawater of the Mediterranean Sea.</title>
        <authorList>
            <person name="Spring S."/>
            <person name="Fiebig A."/>
            <person name="Riedel T."/>
            <person name="Goker M."/>
            <person name="Klenk H.P."/>
        </authorList>
    </citation>
    <scope>NUCLEOTIDE SEQUENCE [LARGE SCALE GENOMIC DNA]</scope>
    <source>
        <strain evidence="2 3">DSM 19751</strain>
    </source>
</reference>
<gene>
    <name evidence="2" type="ORF">HRUBRA_01096</name>
</gene>
<feature type="domain" description="DUF58" evidence="1">
    <location>
        <begin position="56"/>
        <end position="274"/>
    </location>
</feature>
<dbReference type="Pfam" id="PF01882">
    <property type="entry name" value="DUF58"/>
    <property type="match status" value="1"/>
</dbReference>
<dbReference type="STRING" id="1265313.HRUBRA_01096"/>
<keyword evidence="3" id="KW-1185">Reference proteome</keyword>
<dbReference type="eggNOG" id="COG1721">
    <property type="taxonomic scope" value="Bacteria"/>
</dbReference>
<dbReference type="EMBL" id="AUVB01000031">
    <property type="protein sequence ID" value="KGE04232.1"/>
    <property type="molecule type" value="Genomic_DNA"/>
</dbReference>
<sequence length="309" mass="34044">MDFERAPEGAYCELADLLALRFAARQIAITSRRRALSHLAGSNRANFRGRGIDFDEVRSYQPGDDVRAIDWRVTARTGKAHTKLFHEDRERPVLVAVDQRPGMFFGSVACFKSVLAAHLAALVAWSALDAGERVGGLVFGADGHRDLRPRRSRRSVLGLLSTLCDYNAALRDPAAPAPGVADLLAKLRRIARPGSSVFLISDLTGLLDDNGREHLFQLRRHTELTLLHCTDPLEEDLPPPGSYTISDGDRRQTLALGDRTLRERLGKRLAEARAERETLLGQLGIPCIEASTTRPPLGLLRELYGGRGL</sequence>
<accession>A0A095VRZ5</accession>